<sequence>MKLEDFLMQRQEEHRRRCELEEEVAELHGVLEKEQKLNGVLQCALHGPLVSRSSVSSMLPLQVQVLLAELAMVEEEIAYLEGKVKELRLCLYEEGRQTEELKLHHQERWLRRRRGRFFRRFKLQTILWRSQTMVNSDEETCEKTSNELSEELIRCLISIFHKLNQTSGRACLDQQKLIHQLRTVDLTFLNYKQKLAFWINIYNACIMNAFLQHELPSSSDKVLELLNKAALNVGGVVLNALAIEHFILRHPSRSKLGVADGKERLLQHSYGLSYPEPNITFALCRGTWSSPALRVYTADNVVDELERAKTEYLEASVHITSKRRILLPKLLYWHMKDFADDVDSLVEWVYSQLPRSGPLKKSMMECLKGDRKQGVGKLVEILSYEPSSDTSYPFWISPGSISVHSQTHTDVNG</sequence>
<accession>A0A7I8IG16</accession>
<dbReference type="AlphaFoldDB" id="A0A7I8IG16"/>
<name>A0A7I8IG16_SPIIN</name>
<evidence type="ECO:0000259" key="2">
    <source>
        <dbReference type="Pfam" id="PF14389"/>
    </source>
</evidence>
<dbReference type="Proteomes" id="UP001189122">
    <property type="component" value="Unassembled WGS sequence"/>
</dbReference>
<dbReference type="EMBL" id="CACRZD030000003">
    <property type="protein sequence ID" value="CAA6656809.1"/>
    <property type="molecule type" value="Genomic_DNA"/>
</dbReference>
<protein>
    <submittedName>
        <fullName evidence="3">Uncharacterized protein</fullName>
    </submittedName>
</protein>
<dbReference type="PANTHER" id="PTHR46248:SF4">
    <property type="entry name" value="OS01G0147800 PROTEIN"/>
    <property type="match status" value="1"/>
</dbReference>
<dbReference type="InterPro" id="IPR006869">
    <property type="entry name" value="DUF547"/>
</dbReference>
<evidence type="ECO:0000313" key="3">
    <source>
        <dbReference type="EMBL" id="CAA2617110.1"/>
    </source>
</evidence>
<dbReference type="EMBL" id="LR743590">
    <property type="protein sequence ID" value="CAA2617110.1"/>
    <property type="molecule type" value="Genomic_DNA"/>
</dbReference>
<feature type="domain" description="DUF547" evidence="1">
    <location>
        <begin position="188"/>
        <end position="313"/>
    </location>
</feature>
<organism evidence="3">
    <name type="scientific">Spirodela intermedia</name>
    <name type="common">Intermediate duckweed</name>
    <dbReference type="NCBI Taxonomy" id="51605"/>
    <lineage>
        <taxon>Eukaryota</taxon>
        <taxon>Viridiplantae</taxon>
        <taxon>Streptophyta</taxon>
        <taxon>Embryophyta</taxon>
        <taxon>Tracheophyta</taxon>
        <taxon>Spermatophyta</taxon>
        <taxon>Magnoliopsida</taxon>
        <taxon>Liliopsida</taxon>
        <taxon>Araceae</taxon>
        <taxon>Lemnoideae</taxon>
        <taxon>Spirodela</taxon>
    </lineage>
</organism>
<dbReference type="PANTHER" id="PTHR46248">
    <property type="entry name" value="EXPRESSED PROTEIN"/>
    <property type="match status" value="1"/>
</dbReference>
<dbReference type="Pfam" id="PF14389">
    <property type="entry name" value="Lzipper-MIP1"/>
    <property type="match status" value="1"/>
</dbReference>
<reference evidence="3 4" key="1">
    <citation type="submission" date="2019-12" db="EMBL/GenBank/DDBJ databases">
        <authorList>
            <person name="Scholz U."/>
            <person name="Mascher M."/>
            <person name="Fiebig A."/>
        </authorList>
    </citation>
    <scope>NUCLEOTIDE SEQUENCE</scope>
</reference>
<feature type="domain" description="Ternary complex factor MIP1 leucine-zipper" evidence="2">
    <location>
        <begin position="13"/>
        <end position="94"/>
    </location>
</feature>
<proteinExistence type="predicted"/>
<evidence type="ECO:0000313" key="4">
    <source>
        <dbReference type="Proteomes" id="UP001189122"/>
    </source>
</evidence>
<evidence type="ECO:0000259" key="1">
    <source>
        <dbReference type="Pfam" id="PF04784"/>
    </source>
</evidence>
<gene>
    <name evidence="3" type="ORF">SI7747_03003280</name>
</gene>
<keyword evidence="4" id="KW-1185">Reference proteome</keyword>
<dbReference type="Pfam" id="PF04784">
    <property type="entry name" value="DUF547"/>
    <property type="match status" value="1"/>
</dbReference>
<dbReference type="InterPro" id="IPR025757">
    <property type="entry name" value="MIP1_Leuzipper"/>
</dbReference>